<comment type="similarity">
    <text evidence="1">Belongs to the EamA transporter family.</text>
</comment>
<feature type="transmembrane region" description="Helical" evidence="3">
    <location>
        <begin position="312"/>
        <end position="333"/>
    </location>
</feature>
<feature type="transmembrane region" description="Helical" evidence="3">
    <location>
        <begin position="370"/>
        <end position="389"/>
    </location>
</feature>
<dbReference type="Proteomes" id="UP000449710">
    <property type="component" value="Unassembled WGS sequence"/>
</dbReference>
<reference evidence="5 6" key="1">
    <citation type="submission" date="2019-04" db="EMBL/GenBank/DDBJ databases">
        <title>Isachenkonia alkalipeptolytica gen. nov. sp. nov. a new anaerobic, alkiliphilic organothrophic bacterium capable to reduce synthesized ferrihydrite isolated from a soda lake.</title>
        <authorList>
            <person name="Toshchakov S.V."/>
            <person name="Zavarzina D.G."/>
            <person name="Zhilina T.N."/>
            <person name="Kostrikina N.A."/>
            <person name="Kublanov I.V."/>
        </authorList>
    </citation>
    <scope>NUCLEOTIDE SEQUENCE [LARGE SCALE GENOMIC DNA]</scope>
    <source>
        <strain evidence="5 6">Z-1701</strain>
    </source>
</reference>
<feature type="transmembrane region" description="Helical" evidence="3">
    <location>
        <begin position="174"/>
        <end position="193"/>
    </location>
</feature>
<evidence type="ECO:0000256" key="3">
    <source>
        <dbReference type="SAM" id="Phobius"/>
    </source>
</evidence>
<feature type="compositionally biased region" description="Low complexity" evidence="2">
    <location>
        <begin position="423"/>
        <end position="437"/>
    </location>
</feature>
<feature type="transmembrane region" description="Helical" evidence="3">
    <location>
        <begin position="137"/>
        <end position="154"/>
    </location>
</feature>
<feature type="transmembrane region" description="Helical" evidence="3">
    <location>
        <begin position="107"/>
        <end position="131"/>
    </location>
</feature>
<feature type="transmembrane region" description="Helical" evidence="3">
    <location>
        <begin position="199"/>
        <end position="219"/>
    </location>
</feature>
<evidence type="ECO:0000259" key="4">
    <source>
        <dbReference type="Pfam" id="PF00892"/>
    </source>
</evidence>
<dbReference type="AlphaFoldDB" id="A0AA43XLV0"/>
<feature type="compositionally biased region" description="Basic and acidic residues" evidence="2">
    <location>
        <begin position="396"/>
        <end position="409"/>
    </location>
</feature>
<feature type="transmembrane region" description="Helical" evidence="3">
    <location>
        <begin position="226"/>
        <end position="243"/>
    </location>
</feature>
<feature type="region of interest" description="Disordered" evidence="2">
    <location>
        <begin position="396"/>
        <end position="446"/>
    </location>
</feature>
<keyword evidence="3" id="KW-1133">Transmembrane helix</keyword>
<feature type="transmembrane region" description="Helical" evidence="3">
    <location>
        <begin position="282"/>
        <end position="306"/>
    </location>
</feature>
<evidence type="ECO:0000256" key="1">
    <source>
        <dbReference type="ARBA" id="ARBA00007362"/>
    </source>
</evidence>
<evidence type="ECO:0000256" key="2">
    <source>
        <dbReference type="SAM" id="MobiDB-lite"/>
    </source>
</evidence>
<feature type="domain" description="EamA" evidence="4">
    <location>
        <begin position="252"/>
        <end position="387"/>
    </location>
</feature>
<gene>
    <name evidence="5" type="ORF">ISALK_09240</name>
</gene>
<dbReference type="InterPro" id="IPR037185">
    <property type="entry name" value="EmrE-like"/>
</dbReference>
<dbReference type="InterPro" id="IPR000620">
    <property type="entry name" value="EamA_dom"/>
</dbReference>
<evidence type="ECO:0000313" key="6">
    <source>
        <dbReference type="Proteomes" id="UP000449710"/>
    </source>
</evidence>
<dbReference type="SUPFAM" id="SSF103481">
    <property type="entry name" value="Multidrug resistance efflux transporter EmrE"/>
    <property type="match status" value="2"/>
</dbReference>
<dbReference type="PANTHER" id="PTHR22911">
    <property type="entry name" value="ACYL-MALONYL CONDENSING ENZYME-RELATED"/>
    <property type="match status" value="1"/>
</dbReference>
<keyword evidence="3" id="KW-0812">Transmembrane</keyword>
<dbReference type="GO" id="GO:0016020">
    <property type="term" value="C:membrane"/>
    <property type="evidence" value="ECO:0007669"/>
    <property type="project" value="InterPro"/>
</dbReference>
<feature type="domain" description="EamA" evidence="4">
    <location>
        <begin position="108"/>
        <end position="243"/>
    </location>
</feature>
<keyword evidence="6" id="KW-1185">Reference proteome</keyword>
<accession>A0AA43XLV0</accession>
<proteinExistence type="inferred from homology"/>
<dbReference type="EMBL" id="SUMG01000010">
    <property type="protein sequence ID" value="NBG88684.1"/>
    <property type="molecule type" value="Genomic_DNA"/>
</dbReference>
<feature type="transmembrane region" description="Helical" evidence="3">
    <location>
        <begin position="345"/>
        <end position="364"/>
    </location>
</feature>
<keyword evidence="3" id="KW-0472">Membrane</keyword>
<comment type="caution">
    <text evidence="5">The sequence shown here is derived from an EMBL/GenBank/DDBJ whole genome shotgun (WGS) entry which is preliminary data.</text>
</comment>
<dbReference type="Pfam" id="PF00892">
    <property type="entry name" value="EamA"/>
    <property type="match status" value="2"/>
</dbReference>
<name>A0AA43XLV0_9CLOT</name>
<protein>
    <recommendedName>
        <fullName evidence="4">EamA domain-containing protein</fullName>
    </recommendedName>
</protein>
<organism evidence="5 6">
    <name type="scientific">Isachenkonia alkalipeptolytica</name>
    <dbReference type="NCBI Taxonomy" id="2565777"/>
    <lineage>
        <taxon>Bacteria</taxon>
        <taxon>Bacillati</taxon>
        <taxon>Bacillota</taxon>
        <taxon>Clostridia</taxon>
        <taxon>Eubacteriales</taxon>
        <taxon>Clostridiaceae</taxon>
        <taxon>Isachenkonia</taxon>
    </lineage>
</organism>
<dbReference type="PANTHER" id="PTHR22911:SF137">
    <property type="entry name" value="SOLUTE CARRIER FAMILY 35 MEMBER G2-RELATED"/>
    <property type="match status" value="1"/>
</dbReference>
<sequence>MLMPLFHAAFSCRFLMPPPHAASSYRLLIPPPHAASSYRFLIPLPHTASSYRLLIPLPHTASSCRFLIPLAHAAFSCRFFPLSFFVRYAMIRVNDLRERRLSMQSRTIGYLAVMISGMIFGSMPLLAKIIFSQGGNSINLVFWRFFFALPLLFWMIRRSPHLNFAITRTQGKNLLAVGILGYAATAMTLYVSYNYISTGVATTLHFIYPILVIIGSTVFYRDRLTFVKTFAGILSTLGIYLLYNGELSGSLFGIFMALLSGVTYAFYVLYIDKSGLKALSSLTLTFYLSLIASVSMFFFALFTGHFTLELTLLGWGVTVFLSIFVTLGAVNLLNVGIQRIGSQSSGILSTLEPITSIVIGVLVFNELLNLPILIGCIFILSAVILIVRFDRGRASVEKPEAAPREEPRAALRKKPGTAASFYPKPESASSEAPASPATERNPEIHP</sequence>
<feature type="transmembrane region" description="Helical" evidence="3">
    <location>
        <begin position="249"/>
        <end position="270"/>
    </location>
</feature>
<evidence type="ECO:0000313" key="5">
    <source>
        <dbReference type="EMBL" id="NBG88684.1"/>
    </source>
</evidence>
<feature type="transmembrane region" description="Helical" evidence="3">
    <location>
        <begin position="66"/>
        <end position="86"/>
    </location>
</feature>